<dbReference type="Pfam" id="PF03772">
    <property type="entry name" value="Competence"/>
    <property type="match status" value="1"/>
</dbReference>
<dbReference type="InterPro" id="IPR004477">
    <property type="entry name" value="ComEC_N"/>
</dbReference>
<feature type="transmembrane region" description="Helical" evidence="6">
    <location>
        <begin position="359"/>
        <end position="387"/>
    </location>
</feature>
<evidence type="ECO:0000256" key="5">
    <source>
        <dbReference type="ARBA" id="ARBA00023136"/>
    </source>
</evidence>
<organism evidence="8 9">
    <name type="scientific">Treponema rectale</name>
    <dbReference type="NCBI Taxonomy" id="744512"/>
    <lineage>
        <taxon>Bacteria</taxon>
        <taxon>Pseudomonadati</taxon>
        <taxon>Spirochaetota</taxon>
        <taxon>Spirochaetia</taxon>
        <taxon>Spirochaetales</taxon>
        <taxon>Treponemataceae</taxon>
        <taxon>Treponema</taxon>
    </lineage>
</organism>
<evidence type="ECO:0000256" key="4">
    <source>
        <dbReference type="ARBA" id="ARBA00022989"/>
    </source>
</evidence>
<feature type="transmembrane region" description="Helical" evidence="6">
    <location>
        <begin position="197"/>
        <end position="224"/>
    </location>
</feature>
<name>A0A840SFC4_9SPIR</name>
<gene>
    <name evidence="8" type="ORF">HNP77_000597</name>
</gene>
<dbReference type="AlphaFoldDB" id="A0A840SFC4"/>
<keyword evidence="5 6" id="KW-0472">Membrane</keyword>
<evidence type="ECO:0000256" key="1">
    <source>
        <dbReference type="ARBA" id="ARBA00004651"/>
    </source>
</evidence>
<dbReference type="NCBIfam" id="TIGR00360">
    <property type="entry name" value="ComEC_N-term"/>
    <property type="match status" value="1"/>
</dbReference>
<feature type="transmembrane region" description="Helical" evidence="6">
    <location>
        <begin position="244"/>
        <end position="266"/>
    </location>
</feature>
<dbReference type="RefSeq" id="WP_184651677.1">
    <property type="nucleotide sequence ID" value="NZ_JACHFR010000001.1"/>
</dbReference>
<comment type="caution">
    <text evidence="8">The sequence shown here is derived from an EMBL/GenBank/DDBJ whole genome shotgun (WGS) entry which is preliminary data.</text>
</comment>
<sequence>MVTFRLRNPFVLSAAVVAALIYCGSLKLSPSQPFMSSIRESDLTGVEGSVCSNPVMISSGKYYSVKLRTFSCSGYCGGSSVTGSASGILTVFLPDEYVENLYPGKLYSDSDSGGVLAEAGEILFVKGRFSDSRRVFYAAEVFAHGHEKSFAGHIKHFRALCRLNFRRLMYSWGKAGGLVLSLLSGSRDFLEDGIAEAFMLAGLSHVLALSGMHLSFFSGIAGFTGKLILGKRFSFFSGTAGTVFFIWFAGFSPSLFRAFLCFLILAACNFSSCREPDMFCILCCAFLIHVCIFPEDVYSAAFILSYGALAGILLFSDFCRKPFMAFAGEKLSSSLGASAAAQSATAPLSFLLFKTFSPAGIAASVIVSPLISFFMTFSLFSVVLSLAVPFLSSWFGIIMNGLYYGIVLIVKFFAIIPCVRL</sequence>
<evidence type="ECO:0000313" key="8">
    <source>
        <dbReference type="EMBL" id="MBB5218253.1"/>
    </source>
</evidence>
<dbReference type="EMBL" id="JACHFR010000001">
    <property type="protein sequence ID" value="MBB5218253.1"/>
    <property type="molecule type" value="Genomic_DNA"/>
</dbReference>
<evidence type="ECO:0000259" key="7">
    <source>
        <dbReference type="Pfam" id="PF03772"/>
    </source>
</evidence>
<dbReference type="Proteomes" id="UP000578697">
    <property type="component" value="Unassembled WGS sequence"/>
</dbReference>
<feature type="transmembrane region" description="Helical" evidence="6">
    <location>
        <begin position="301"/>
        <end position="319"/>
    </location>
</feature>
<protein>
    <submittedName>
        <fullName evidence="8">Competence protein ComEC</fullName>
    </submittedName>
</protein>
<proteinExistence type="predicted"/>
<dbReference type="PANTHER" id="PTHR30619:SF1">
    <property type="entry name" value="RECOMBINATION PROTEIN 2"/>
    <property type="match status" value="1"/>
</dbReference>
<keyword evidence="9" id="KW-1185">Reference proteome</keyword>
<accession>A0A840SFC4</accession>
<dbReference type="PANTHER" id="PTHR30619">
    <property type="entry name" value="DNA INTERNALIZATION/COMPETENCE PROTEIN COMEC/REC2"/>
    <property type="match status" value="1"/>
</dbReference>
<keyword evidence="3 6" id="KW-0812">Transmembrane</keyword>
<feature type="transmembrane region" description="Helical" evidence="6">
    <location>
        <begin position="394"/>
        <end position="416"/>
    </location>
</feature>
<dbReference type="InterPro" id="IPR052159">
    <property type="entry name" value="Competence_DNA_uptake"/>
</dbReference>
<dbReference type="GO" id="GO:0005886">
    <property type="term" value="C:plasma membrane"/>
    <property type="evidence" value="ECO:0007669"/>
    <property type="project" value="UniProtKB-SubCell"/>
</dbReference>
<evidence type="ECO:0000256" key="6">
    <source>
        <dbReference type="SAM" id="Phobius"/>
    </source>
</evidence>
<keyword evidence="2" id="KW-1003">Cell membrane</keyword>
<evidence type="ECO:0000256" key="3">
    <source>
        <dbReference type="ARBA" id="ARBA00022692"/>
    </source>
</evidence>
<feature type="transmembrane region" description="Helical" evidence="6">
    <location>
        <begin position="278"/>
        <end position="295"/>
    </location>
</feature>
<evidence type="ECO:0000256" key="2">
    <source>
        <dbReference type="ARBA" id="ARBA00022475"/>
    </source>
</evidence>
<feature type="domain" description="ComEC/Rec2-related protein" evidence="7">
    <location>
        <begin position="182"/>
        <end position="417"/>
    </location>
</feature>
<keyword evidence="4 6" id="KW-1133">Transmembrane helix</keyword>
<evidence type="ECO:0000313" key="9">
    <source>
        <dbReference type="Proteomes" id="UP000578697"/>
    </source>
</evidence>
<comment type="subcellular location">
    <subcellularLocation>
        <location evidence="1">Cell membrane</location>
        <topology evidence="1">Multi-pass membrane protein</topology>
    </subcellularLocation>
</comment>
<reference evidence="8 9" key="1">
    <citation type="submission" date="2020-08" db="EMBL/GenBank/DDBJ databases">
        <title>Genomic Encyclopedia of Type Strains, Phase IV (KMG-IV): sequencing the most valuable type-strain genomes for metagenomic binning, comparative biology and taxonomic classification.</title>
        <authorList>
            <person name="Goeker M."/>
        </authorList>
    </citation>
    <scope>NUCLEOTIDE SEQUENCE [LARGE SCALE GENOMIC DNA]</scope>
    <source>
        <strain evidence="8 9">DSM 103679</strain>
    </source>
</reference>